<name>A0A916UNM2_9HYPH</name>
<organism evidence="1 2">
    <name type="scientific">Chelatococcus reniformis</name>
    <dbReference type="NCBI Taxonomy" id="1494448"/>
    <lineage>
        <taxon>Bacteria</taxon>
        <taxon>Pseudomonadati</taxon>
        <taxon>Pseudomonadota</taxon>
        <taxon>Alphaproteobacteria</taxon>
        <taxon>Hyphomicrobiales</taxon>
        <taxon>Chelatococcaceae</taxon>
        <taxon>Chelatococcus</taxon>
    </lineage>
</organism>
<dbReference type="Gene3D" id="2.40.50.90">
    <property type="match status" value="1"/>
</dbReference>
<keyword evidence="2" id="KW-1185">Reference proteome</keyword>
<evidence type="ECO:0000313" key="2">
    <source>
        <dbReference type="Proteomes" id="UP000637002"/>
    </source>
</evidence>
<proteinExistence type="predicted"/>
<gene>
    <name evidence="1" type="ORF">GCM10010994_41440</name>
</gene>
<accession>A0A916UNM2</accession>
<evidence type="ECO:0000313" key="1">
    <source>
        <dbReference type="EMBL" id="GGC79012.1"/>
    </source>
</evidence>
<dbReference type="AlphaFoldDB" id="A0A916UNM2"/>
<dbReference type="EMBL" id="BMGG01000007">
    <property type="protein sequence ID" value="GGC79012.1"/>
    <property type="molecule type" value="Genomic_DNA"/>
</dbReference>
<comment type="caution">
    <text evidence="1">The sequence shown here is derived from an EMBL/GenBank/DDBJ whole genome shotgun (WGS) entry which is preliminary data.</text>
</comment>
<sequence>MLLTRQLHVPSRWRRRGGSRRGAKGPLFGLAALAATALVVGGAIAAPAPAGPPRTVAASQVTVVTGSIFRVGSQAYQISGMRTARIARAQCFYEKRVGRAAQRALRRMLARGPIEVTPVGGTSLMGAPFVAVKVKGQDVRQRMIARGYAIPRAALNDRRNPWCVQP</sequence>
<reference evidence="1" key="2">
    <citation type="submission" date="2020-09" db="EMBL/GenBank/DDBJ databases">
        <authorList>
            <person name="Sun Q."/>
            <person name="Zhou Y."/>
        </authorList>
    </citation>
    <scope>NUCLEOTIDE SEQUENCE</scope>
    <source>
        <strain evidence="1">CGMCC 1.12919</strain>
    </source>
</reference>
<dbReference type="InterPro" id="IPR035437">
    <property type="entry name" value="SNase_OB-fold_sf"/>
</dbReference>
<reference evidence="1" key="1">
    <citation type="journal article" date="2014" name="Int. J. Syst. Evol. Microbiol.">
        <title>Complete genome sequence of Corynebacterium casei LMG S-19264T (=DSM 44701T), isolated from a smear-ripened cheese.</title>
        <authorList>
            <consortium name="US DOE Joint Genome Institute (JGI-PGF)"/>
            <person name="Walter F."/>
            <person name="Albersmeier A."/>
            <person name="Kalinowski J."/>
            <person name="Ruckert C."/>
        </authorList>
    </citation>
    <scope>NUCLEOTIDE SEQUENCE</scope>
    <source>
        <strain evidence="1">CGMCC 1.12919</strain>
    </source>
</reference>
<dbReference type="Proteomes" id="UP000637002">
    <property type="component" value="Unassembled WGS sequence"/>
</dbReference>
<protein>
    <recommendedName>
        <fullName evidence="3">Nuclease</fullName>
    </recommendedName>
</protein>
<evidence type="ECO:0008006" key="3">
    <source>
        <dbReference type="Google" id="ProtNLM"/>
    </source>
</evidence>
<dbReference type="SUPFAM" id="SSF50199">
    <property type="entry name" value="Staphylococcal nuclease"/>
    <property type="match status" value="1"/>
</dbReference>